<evidence type="ECO:0000313" key="5">
    <source>
        <dbReference type="EMBL" id="GIF88623.1"/>
    </source>
</evidence>
<dbReference type="CDD" id="cd00090">
    <property type="entry name" value="HTH_ARSR"/>
    <property type="match status" value="1"/>
</dbReference>
<dbReference type="Pfam" id="PF12840">
    <property type="entry name" value="HTH_20"/>
    <property type="match status" value="1"/>
</dbReference>
<dbReference type="InterPro" id="IPR011991">
    <property type="entry name" value="ArsR-like_HTH"/>
</dbReference>
<keyword evidence="6" id="KW-1185">Reference proteome</keyword>
<evidence type="ECO:0000256" key="3">
    <source>
        <dbReference type="ARBA" id="ARBA00023163"/>
    </source>
</evidence>
<dbReference type="Proteomes" id="UP000619293">
    <property type="component" value="Unassembled WGS sequence"/>
</dbReference>
<keyword evidence="1" id="KW-0805">Transcription regulation</keyword>
<accession>A0A8J3K1B6</accession>
<dbReference type="EMBL" id="BONG01000009">
    <property type="protein sequence ID" value="GIF88623.1"/>
    <property type="molecule type" value="Genomic_DNA"/>
</dbReference>
<dbReference type="PANTHER" id="PTHR43132">
    <property type="entry name" value="ARSENICAL RESISTANCE OPERON REPRESSOR ARSR-RELATED"/>
    <property type="match status" value="1"/>
</dbReference>
<organism evidence="5 6">
    <name type="scientific">Catellatospora chokoriensis</name>
    <dbReference type="NCBI Taxonomy" id="310353"/>
    <lineage>
        <taxon>Bacteria</taxon>
        <taxon>Bacillati</taxon>
        <taxon>Actinomycetota</taxon>
        <taxon>Actinomycetes</taxon>
        <taxon>Micromonosporales</taxon>
        <taxon>Micromonosporaceae</taxon>
        <taxon>Catellatospora</taxon>
    </lineage>
</organism>
<gene>
    <name evidence="5" type="ORF">Cch02nite_20670</name>
</gene>
<name>A0A8J3K1B6_9ACTN</name>
<dbReference type="GO" id="GO:0003677">
    <property type="term" value="F:DNA binding"/>
    <property type="evidence" value="ECO:0007669"/>
    <property type="project" value="UniProtKB-KW"/>
</dbReference>
<evidence type="ECO:0000313" key="6">
    <source>
        <dbReference type="Proteomes" id="UP000619293"/>
    </source>
</evidence>
<dbReference type="GO" id="GO:0003700">
    <property type="term" value="F:DNA-binding transcription factor activity"/>
    <property type="evidence" value="ECO:0007669"/>
    <property type="project" value="InterPro"/>
</dbReference>
<dbReference type="SMART" id="SM00418">
    <property type="entry name" value="HTH_ARSR"/>
    <property type="match status" value="1"/>
</dbReference>
<evidence type="ECO:0000256" key="2">
    <source>
        <dbReference type="ARBA" id="ARBA00023125"/>
    </source>
</evidence>
<dbReference type="PANTHER" id="PTHR43132:SF8">
    <property type="entry name" value="HTH-TYPE TRANSCRIPTIONAL REGULATOR KMTR"/>
    <property type="match status" value="1"/>
</dbReference>
<proteinExistence type="predicted"/>
<keyword evidence="2" id="KW-0238">DNA-binding</keyword>
<dbReference type="InterPro" id="IPR036390">
    <property type="entry name" value="WH_DNA-bd_sf"/>
</dbReference>
<reference evidence="5 6" key="1">
    <citation type="submission" date="2021-01" db="EMBL/GenBank/DDBJ databases">
        <title>Whole genome shotgun sequence of Catellatospora chokoriensis NBRC 107358.</title>
        <authorList>
            <person name="Komaki H."/>
            <person name="Tamura T."/>
        </authorList>
    </citation>
    <scope>NUCLEOTIDE SEQUENCE [LARGE SCALE GENOMIC DNA]</scope>
    <source>
        <strain evidence="5 6">NBRC 107358</strain>
    </source>
</reference>
<dbReference type="Gene3D" id="1.10.10.10">
    <property type="entry name" value="Winged helix-like DNA-binding domain superfamily/Winged helix DNA-binding domain"/>
    <property type="match status" value="1"/>
</dbReference>
<feature type="domain" description="HTH arsR-type" evidence="4">
    <location>
        <begin position="253"/>
        <end position="328"/>
    </location>
</feature>
<dbReference type="InterPro" id="IPR036388">
    <property type="entry name" value="WH-like_DNA-bd_sf"/>
</dbReference>
<dbReference type="AlphaFoldDB" id="A0A8J3K1B6"/>
<dbReference type="InterPro" id="IPR051011">
    <property type="entry name" value="Metal_resp_trans_reg"/>
</dbReference>
<dbReference type="SUPFAM" id="SSF46785">
    <property type="entry name" value="Winged helix' DNA-binding domain"/>
    <property type="match status" value="1"/>
</dbReference>
<comment type="caution">
    <text evidence="5">The sequence shown here is derived from an EMBL/GenBank/DDBJ whole genome shotgun (WGS) entry which is preliminary data.</text>
</comment>
<protein>
    <submittedName>
        <fullName evidence="5">Transcriptional regulator</fullName>
    </submittedName>
</protein>
<evidence type="ECO:0000259" key="4">
    <source>
        <dbReference type="SMART" id="SM00418"/>
    </source>
</evidence>
<dbReference type="RefSeq" id="WP_191840764.1">
    <property type="nucleotide sequence ID" value="NZ_BAAALB010000043.1"/>
</dbReference>
<sequence length="332" mass="35850">MLRIHFSSADLVRTRISSTPDPMWELALSIHLLRYRGTDPLLGGWKNRMIADLKPGGVLRDQVSLLLALNPPVGYFPDFLTPPEAATGFAPGLEAVLSTPKDRLRKEINALGDAQGSLSGNVDDVGVGSTRALGELGTAISRYHETAIAPMWDRVRTAVDADRGLRARTMLDSGTEGLLNTIHPTVRFDGSVLEISEYPSDRDVYLEGRGLQLVPSYFKTPSKPVCLFDPDLPPVLVYSVHHEARAAVVRSQEALAALLGRTRAAVVDLVADGSTTTEIARRLEVSPAAASQHVAVLREAGLVHSLRDRNTVLHTLTPLGHAMLAGRSPTPT</sequence>
<dbReference type="InterPro" id="IPR001845">
    <property type="entry name" value="HTH_ArsR_DNA-bd_dom"/>
</dbReference>
<keyword evidence="3" id="KW-0804">Transcription</keyword>
<evidence type="ECO:0000256" key="1">
    <source>
        <dbReference type="ARBA" id="ARBA00023015"/>
    </source>
</evidence>